<evidence type="ECO:0000256" key="2">
    <source>
        <dbReference type="ARBA" id="ARBA00008224"/>
    </source>
</evidence>
<keyword evidence="9" id="KW-0479">Metal-binding</keyword>
<dbReference type="InterPro" id="IPR006121">
    <property type="entry name" value="HMA_dom"/>
</dbReference>
<name>A0AAP2GEY9_9BACT</name>
<evidence type="ECO:0000256" key="11">
    <source>
        <dbReference type="ARBA" id="ARBA00022967"/>
    </source>
</evidence>
<evidence type="ECO:0000256" key="8">
    <source>
        <dbReference type="ARBA" id="ARBA00022692"/>
    </source>
</evidence>
<evidence type="ECO:0000313" key="18">
    <source>
        <dbReference type="EMBL" id="MBT1688849.1"/>
    </source>
</evidence>
<evidence type="ECO:0000256" key="6">
    <source>
        <dbReference type="ARBA" id="ARBA00022475"/>
    </source>
</evidence>
<evidence type="ECO:0000256" key="1">
    <source>
        <dbReference type="ARBA" id="ARBA00004429"/>
    </source>
</evidence>
<comment type="function">
    <text evidence="15">Involved in mercury resistance. Probably transfers a mercuric ion from the periplasmic Hg(2+)-binding protein MerP to the cytoplasmic mercuric reductase MerA.</text>
</comment>
<evidence type="ECO:0000313" key="19">
    <source>
        <dbReference type="Proteomes" id="UP001319180"/>
    </source>
</evidence>
<dbReference type="GO" id="GO:0005886">
    <property type="term" value="C:plasma membrane"/>
    <property type="evidence" value="ECO:0007669"/>
    <property type="project" value="UniProtKB-SubCell"/>
</dbReference>
<reference evidence="18 19" key="1">
    <citation type="submission" date="2021-05" db="EMBL/GenBank/DDBJ databases">
        <title>A Polyphasic approach of four new species of the genus Ohtaekwangia: Ohtaekwangia histidinii sp. nov., Ohtaekwangia cretensis sp. nov., Ohtaekwangia indiensis sp. nov., Ohtaekwangia reichenbachii sp. nov. from diverse environment.</title>
        <authorList>
            <person name="Octaviana S."/>
        </authorList>
    </citation>
    <scope>NUCLEOTIDE SEQUENCE [LARGE SCALE GENOMIC DNA]</scope>
    <source>
        <strain evidence="18 19">PWU37</strain>
    </source>
</reference>
<accession>A0AAP2GEY9</accession>
<organism evidence="18 19">
    <name type="scientific">Dawidia soli</name>
    <dbReference type="NCBI Taxonomy" id="2782352"/>
    <lineage>
        <taxon>Bacteria</taxon>
        <taxon>Pseudomonadati</taxon>
        <taxon>Bacteroidota</taxon>
        <taxon>Cytophagia</taxon>
        <taxon>Cytophagales</taxon>
        <taxon>Chryseotaleaceae</taxon>
        <taxon>Dawidia</taxon>
    </lineage>
</organism>
<dbReference type="GO" id="GO:0015097">
    <property type="term" value="F:mercury ion transmembrane transporter activity"/>
    <property type="evidence" value="ECO:0007669"/>
    <property type="project" value="InterPro"/>
</dbReference>
<keyword evidence="5" id="KW-0475">Mercuric resistance</keyword>
<evidence type="ECO:0000256" key="16">
    <source>
        <dbReference type="SAM" id="Phobius"/>
    </source>
</evidence>
<keyword evidence="12 16" id="KW-1133">Transmembrane helix</keyword>
<dbReference type="GO" id="GO:0043682">
    <property type="term" value="F:P-type divalent copper transporter activity"/>
    <property type="evidence" value="ECO:0007669"/>
    <property type="project" value="TreeGrafter"/>
</dbReference>
<comment type="similarity">
    <text evidence="2">Belongs to the MerT family.</text>
</comment>
<gene>
    <name evidence="18" type="primary">merTP</name>
    <name evidence="18" type="ORF">KK078_19935</name>
</gene>
<comment type="caution">
    <text evidence="18">The sequence shown here is derived from an EMBL/GenBank/DDBJ whole genome shotgun (WGS) entry which is preliminary data.</text>
</comment>
<protein>
    <recommendedName>
        <fullName evidence="3">Mercuric transport protein MerT</fullName>
    </recommendedName>
    <alternativeName>
        <fullName evidence="14">Mercury ion transport protein</fullName>
    </alternativeName>
</protein>
<dbReference type="PROSITE" id="PS50846">
    <property type="entry name" value="HMA_2"/>
    <property type="match status" value="1"/>
</dbReference>
<keyword evidence="8 16" id="KW-0812">Transmembrane</keyword>
<evidence type="ECO:0000256" key="7">
    <source>
        <dbReference type="ARBA" id="ARBA00022519"/>
    </source>
</evidence>
<sequence>MKASVVLTVLTSASASLCCIVPFLGIIGSSGSLMTTVSWLEPFRPFFIGGTLLFLGIAWFQVIRASKTDACGCEEKRSFFQSKKFLGIITAVSLLLLAFPSYSGIFKSEQSFASTQDKSKKVVLSVSGMTCASCEHHIESEVKKLAGVSAVKASYADKSAIVEYDPIKVDESKIIATINNTGYKVEQNGITGLTKADRCTKGSCTPETCNAMPKVNVPTEKSKNLKVLARIDDLKVAFNKMPGKVKFVAILSSSCGWCLQGAQAIQQSVSEKMGEKGISVLIVWTNMLKSDDQDRAFKAASMFTDPAIIQYFDAENKFGDLVARRLNPKGEKAWDIYMFFEGDDQWTSSFPRPFEYAHQLSETLNPWADQTKYFCGKDLTKRLNDITTSL</sequence>
<dbReference type="AlphaFoldDB" id="A0AAP2GEY9"/>
<dbReference type="GO" id="GO:0055070">
    <property type="term" value="P:copper ion homeostasis"/>
    <property type="evidence" value="ECO:0007669"/>
    <property type="project" value="TreeGrafter"/>
</dbReference>
<keyword evidence="11" id="KW-1278">Translocase</keyword>
<evidence type="ECO:0000256" key="3">
    <source>
        <dbReference type="ARBA" id="ARBA00017053"/>
    </source>
</evidence>
<dbReference type="Pfam" id="PF00403">
    <property type="entry name" value="HMA"/>
    <property type="match status" value="1"/>
</dbReference>
<keyword evidence="7" id="KW-0997">Cell inner membrane</keyword>
<dbReference type="NCBIfam" id="NF033556">
    <property type="entry name" value="MerTP_fusion"/>
    <property type="match status" value="1"/>
</dbReference>
<feature type="transmembrane region" description="Helical" evidence="16">
    <location>
        <begin position="42"/>
        <end position="63"/>
    </location>
</feature>
<evidence type="ECO:0000256" key="12">
    <source>
        <dbReference type="ARBA" id="ARBA00022989"/>
    </source>
</evidence>
<dbReference type="RefSeq" id="WP_254092077.1">
    <property type="nucleotide sequence ID" value="NZ_JAHESC010000032.1"/>
</dbReference>
<evidence type="ECO:0000256" key="13">
    <source>
        <dbReference type="ARBA" id="ARBA00023136"/>
    </source>
</evidence>
<dbReference type="PANTHER" id="PTHR43520:SF8">
    <property type="entry name" value="P-TYPE CU(+) TRANSPORTER"/>
    <property type="match status" value="1"/>
</dbReference>
<dbReference type="GO" id="GO:0005507">
    <property type="term" value="F:copper ion binding"/>
    <property type="evidence" value="ECO:0007669"/>
    <property type="project" value="TreeGrafter"/>
</dbReference>
<dbReference type="Gene3D" id="1.10.287.910">
    <property type="entry name" value="bacterial mercury transporter, merf"/>
    <property type="match status" value="1"/>
</dbReference>
<dbReference type="FunFam" id="3.30.70.100:FF:000005">
    <property type="entry name" value="Copper-exporting P-type ATPase A"/>
    <property type="match status" value="1"/>
</dbReference>
<dbReference type="InterPro" id="IPR003457">
    <property type="entry name" value="Transprt_MerT"/>
</dbReference>
<keyword evidence="10" id="KW-0476">Mercury</keyword>
<dbReference type="CDD" id="cd00371">
    <property type="entry name" value="HMA"/>
    <property type="match status" value="1"/>
</dbReference>
<evidence type="ECO:0000256" key="9">
    <source>
        <dbReference type="ARBA" id="ARBA00022723"/>
    </source>
</evidence>
<evidence type="ECO:0000256" key="10">
    <source>
        <dbReference type="ARBA" id="ARBA00022914"/>
    </source>
</evidence>
<dbReference type="Gene3D" id="3.30.70.100">
    <property type="match status" value="1"/>
</dbReference>
<evidence type="ECO:0000256" key="14">
    <source>
        <dbReference type="ARBA" id="ARBA00030934"/>
    </source>
</evidence>
<keyword evidence="4" id="KW-0813">Transport</keyword>
<dbReference type="SUPFAM" id="SSF55008">
    <property type="entry name" value="HMA, heavy metal-associated domain"/>
    <property type="match status" value="1"/>
</dbReference>
<dbReference type="InterPro" id="IPR036163">
    <property type="entry name" value="HMA_dom_sf"/>
</dbReference>
<feature type="domain" description="HMA" evidence="17">
    <location>
        <begin position="120"/>
        <end position="186"/>
    </location>
</feature>
<dbReference type="PANTHER" id="PTHR43520">
    <property type="entry name" value="ATP7, ISOFORM B"/>
    <property type="match status" value="1"/>
</dbReference>
<keyword evidence="13 16" id="KW-0472">Membrane</keyword>
<comment type="subcellular location">
    <subcellularLocation>
        <location evidence="1">Cell inner membrane</location>
        <topology evidence="1">Multi-pass membrane protein</topology>
    </subcellularLocation>
</comment>
<evidence type="ECO:0000259" key="17">
    <source>
        <dbReference type="PROSITE" id="PS50846"/>
    </source>
</evidence>
<dbReference type="Pfam" id="PF02411">
    <property type="entry name" value="MerT"/>
    <property type="match status" value="1"/>
</dbReference>
<keyword evidence="6" id="KW-1003">Cell membrane</keyword>
<dbReference type="InterPro" id="IPR017969">
    <property type="entry name" value="Heavy-metal-associated_CS"/>
</dbReference>
<feature type="transmembrane region" description="Helical" evidence="16">
    <location>
        <begin position="84"/>
        <end position="102"/>
    </location>
</feature>
<evidence type="ECO:0000256" key="5">
    <source>
        <dbReference type="ARBA" id="ARBA00022466"/>
    </source>
</evidence>
<proteinExistence type="inferred from homology"/>
<dbReference type="Proteomes" id="UP001319180">
    <property type="component" value="Unassembled WGS sequence"/>
</dbReference>
<dbReference type="PROSITE" id="PS01047">
    <property type="entry name" value="HMA_1"/>
    <property type="match status" value="1"/>
</dbReference>
<keyword evidence="19" id="KW-1185">Reference proteome</keyword>
<evidence type="ECO:0000256" key="15">
    <source>
        <dbReference type="ARBA" id="ARBA00045720"/>
    </source>
</evidence>
<evidence type="ECO:0000256" key="4">
    <source>
        <dbReference type="ARBA" id="ARBA00022448"/>
    </source>
</evidence>
<dbReference type="EMBL" id="JAHESC010000032">
    <property type="protein sequence ID" value="MBT1688849.1"/>
    <property type="molecule type" value="Genomic_DNA"/>
</dbReference>